<evidence type="ECO:0000313" key="1">
    <source>
        <dbReference type="EMBL" id="TYJ36750.1"/>
    </source>
</evidence>
<proteinExistence type="predicted"/>
<dbReference type="EMBL" id="CM017640">
    <property type="protein sequence ID" value="TYJ36750.1"/>
    <property type="molecule type" value="Genomic_DNA"/>
</dbReference>
<accession>A0A5D2ZFI5</accession>
<evidence type="ECO:0000313" key="2">
    <source>
        <dbReference type="Proteomes" id="UP000323597"/>
    </source>
</evidence>
<organism evidence="1 2">
    <name type="scientific">Gossypium mustelinum</name>
    <name type="common">Cotton</name>
    <name type="synonym">Gossypium caicoense</name>
    <dbReference type="NCBI Taxonomy" id="34275"/>
    <lineage>
        <taxon>Eukaryota</taxon>
        <taxon>Viridiplantae</taxon>
        <taxon>Streptophyta</taxon>
        <taxon>Embryophyta</taxon>
        <taxon>Tracheophyta</taxon>
        <taxon>Spermatophyta</taxon>
        <taxon>Magnoliopsida</taxon>
        <taxon>eudicotyledons</taxon>
        <taxon>Gunneridae</taxon>
        <taxon>Pentapetalae</taxon>
        <taxon>rosids</taxon>
        <taxon>malvids</taxon>
        <taxon>Malvales</taxon>
        <taxon>Malvaceae</taxon>
        <taxon>Malvoideae</taxon>
        <taxon>Gossypium</taxon>
    </lineage>
</organism>
<dbReference type="Proteomes" id="UP000323597">
    <property type="component" value="Chromosome A05"/>
</dbReference>
<reference evidence="1 2" key="1">
    <citation type="submission" date="2019-07" db="EMBL/GenBank/DDBJ databases">
        <title>WGS assembly of Gossypium mustelinum.</title>
        <authorList>
            <person name="Chen Z.J."/>
            <person name="Sreedasyam A."/>
            <person name="Ando A."/>
            <person name="Song Q."/>
            <person name="De L."/>
            <person name="Hulse-Kemp A."/>
            <person name="Ding M."/>
            <person name="Ye W."/>
            <person name="Kirkbride R."/>
            <person name="Jenkins J."/>
            <person name="Plott C."/>
            <person name="Lovell J."/>
            <person name="Lin Y.-M."/>
            <person name="Vaughn R."/>
            <person name="Liu B."/>
            <person name="Li W."/>
            <person name="Simpson S."/>
            <person name="Scheffler B."/>
            <person name="Saski C."/>
            <person name="Grover C."/>
            <person name="Hu G."/>
            <person name="Conover J."/>
            <person name="Carlson J."/>
            <person name="Shu S."/>
            <person name="Boston L."/>
            <person name="Williams M."/>
            <person name="Peterson D."/>
            <person name="Mcgee K."/>
            <person name="Jones D."/>
            <person name="Wendel J."/>
            <person name="Stelly D."/>
            <person name="Grimwood J."/>
            <person name="Schmutz J."/>
        </authorList>
    </citation>
    <scope>NUCLEOTIDE SEQUENCE [LARGE SCALE GENOMIC DNA]</scope>
    <source>
        <strain evidence="1">1408120.09</strain>
    </source>
</reference>
<sequence>MVTLCYCRKWGPVANIKGGWFCCSQLRMADPFTPRNIRESSSPTTQCNLHSCKVGFQLQGHVGVKQLDVSWNRGYPSRN</sequence>
<gene>
    <name evidence="1" type="ORF">E1A91_A05G329800v1</name>
</gene>
<name>A0A5D2ZFI5_GOSMU</name>
<keyword evidence="2" id="KW-1185">Reference proteome</keyword>
<protein>
    <submittedName>
        <fullName evidence="1">Uncharacterized protein</fullName>
    </submittedName>
</protein>
<dbReference type="AlphaFoldDB" id="A0A5D2ZFI5"/>